<dbReference type="InterPro" id="IPR004469">
    <property type="entry name" value="PSP"/>
</dbReference>
<dbReference type="InterPro" id="IPR023214">
    <property type="entry name" value="HAD_sf"/>
</dbReference>
<evidence type="ECO:0000256" key="13">
    <source>
        <dbReference type="SAM" id="MobiDB-lite"/>
    </source>
</evidence>
<comment type="catalytic activity">
    <reaction evidence="12">
        <text>O-phospho-D-serine + H2O = D-serine + phosphate</text>
        <dbReference type="Rhea" id="RHEA:24873"/>
        <dbReference type="ChEBI" id="CHEBI:15377"/>
        <dbReference type="ChEBI" id="CHEBI:35247"/>
        <dbReference type="ChEBI" id="CHEBI:43474"/>
        <dbReference type="ChEBI" id="CHEBI:58680"/>
        <dbReference type="EC" id="3.1.3.3"/>
    </reaction>
</comment>
<sequence length="337" mass="35799">MTSSLSRTADSAGRPGTSADLPAGSVAMIAAETLDAGLLRSLAAEFARRGTIHATDTAEFTAGSGTARHQVKAVRWSLSMEDSDDDFGTQLIGSLLEDVAHQLSADGQIVTTTVVPARHRPVGDSGERLMLIMDVDSTLIDQEVIDLLAAHAGRAQEVAEVTERAMRGELDFAQSLHARVAALKDLPESVLEEVYHQVTPTAGAEELVAEFRRRDWPVYAVSGGFLQILEPLAEVLQLTGYHANDLQLHEGRLAGTVAGAVVDRTAKRERLLSWAQENGVSPQSVVAIGDGANDLDMVTAAGLGVAFCPKPALAEQADLVISHRNLLLVPYALGISR</sequence>
<evidence type="ECO:0000313" key="15">
    <source>
        <dbReference type="Proteomes" id="UP001260872"/>
    </source>
</evidence>
<evidence type="ECO:0000256" key="9">
    <source>
        <dbReference type="ARBA" id="ARBA00023299"/>
    </source>
</evidence>
<dbReference type="SFLD" id="SFLDG01137">
    <property type="entry name" value="C1.6.1:_Phosphoserine_Phosphat"/>
    <property type="match status" value="1"/>
</dbReference>
<gene>
    <name evidence="14" type="primary">serB</name>
    <name evidence="14" type="ORF">RH857_00885</name>
</gene>
<dbReference type="SFLD" id="SFLDG01136">
    <property type="entry name" value="C1.6:_Phosphoserine_Phosphatas"/>
    <property type="match status" value="1"/>
</dbReference>
<dbReference type="Pfam" id="PF00702">
    <property type="entry name" value="Hydrolase"/>
    <property type="match status" value="1"/>
</dbReference>
<accession>A0ABU1FPY4</accession>
<evidence type="ECO:0000256" key="10">
    <source>
        <dbReference type="ARBA" id="ARBA00031693"/>
    </source>
</evidence>
<name>A0ABU1FPY4_9MICC</name>
<dbReference type="NCBIfam" id="TIGR00338">
    <property type="entry name" value="serB"/>
    <property type="match status" value="1"/>
</dbReference>
<evidence type="ECO:0000256" key="8">
    <source>
        <dbReference type="ARBA" id="ARBA00022842"/>
    </source>
</evidence>
<keyword evidence="6" id="KW-0479">Metal-binding</keyword>
<dbReference type="InterPro" id="IPR036412">
    <property type="entry name" value="HAD-like_sf"/>
</dbReference>
<evidence type="ECO:0000256" key="6">
    <source>
        <dbReference type="ARBA" id="ARBA00022723"/>
    </source>
</evidence>
<organism evidence="14 15">
    <name type="scientific">Nesterenkonia flava</name>
    <dbReference type="NCBI Taxonomy" id="469799"/>
    <lineage>
        <taxon>Bacteria</taxon>
        <taxon>Bacillati</taxon>
        <taxon>Actinomycetota</taxon>
        <taxon>Actinomycetes</taxon>
        <taxon>Micrococcales</taxon>
        <taxon>Micrococcaceae</taxon>
        <taxon>Nesterenkonia</taxon>
    </lineage>
</organism>
<dbReference type="NCBIfam" id="TIGR01488">
    <property type="entry name" value="HAD-SF-IB"/>
    <property type="match status" value="1"/>
</dbReference>
<proteinExistence type="inferred from homology"/>
<keyword evidence="8" id="KW-0460">Magnesium</keyword>
<comment type="caution">
    <text evidence="14">The sequence shown here is derived from an EMBL/GenBank/DDBJ whole genome shotgun (WGS) entry which is preliminary data.</text>
</comment>
<protein>
    <recommendedName>
        <fullName evidence="4">phosphoserine phosphatase</fullName>
        <ecNumber evidence="4">3.1.3.3</ecNumber>
    </recommendedName>
    <alternativeName>
        <fullName evidence="10">O-phosphoserine phosphohydrolase</fullName>
    </alternativeName>
</protein>
<dbReference type="SFLD" id="SFLDS00003">
    <property type="entry name" value="Haloacid_Dehalogenase"/>
    <property type="match status" value="1"/>
</dbReference>
<evidence type="ECO:0000256" key="3">
    <source>
        <dbReference type="ARBA" id="ARBA00009184"/>
    </source>
</evidence>
<dbReference type="PANTHER" id="PTHR43344:SF2">
    <property type="entry name" value="PHOSPHOSERINE PHOSPHATASE"/>
    <property type="match status" value="1"/>
</dbReference>
<comment type="cofactor">
    <cofactor evidence="1">
        <name>Mg(2+)</name>
        <dbReference type="ChEBI" id="CHEBI:18420"/>
    </cofactor>
</comment>
<feature type="region of interest" description="Disordered" evidence="13">
    <location>
        <begin position="1"/>
        <end position="21"/>
    </location>
</feature>
<comment type="similarity">
    <text evidence="3">Belongs to the HAD-like hydrolase superfamily. SerB family.</text>
</comment>
<evidence type="ECO:0000256" key="12">
    <source>
        <dbReference type="ARBA" id="ARBA00048523"/>
    </source>
</evidence>
<keyword evidence="7 14" id="KW-0378">Hydrolase</keyword>
<comment type="pathway">
    <text evidence="2">Amino-acid biosynthesis; L-serine biosynthesis; L-serine from 3-phospho-D-glycerate: step 3/3.</text>
</comment>
<dbReference type="EC" id="3.1.3.3" evidence="4"/>
<dbReference type="Proteomes" id="UP001260872">
    <property type="component" value="Unassembled WGS sequence"/>
</dbReference>
<dbReference type="GO" id="GO:0016787">
    <property type="term" value="F:hydrolase activity"/>
    <property type="evidence" value="ECO:0007669"/>
    <property type="project" value="UniProtKB-KW"/>
</dbReference>
<dbReference type="PANTHER" id="PTHR43344">
    <property type="entry name" value="PHOSPHOSERINE PHOSPHATASE"/>
    <property type="match status" value="1"/>
</dbReference>
<keyword evidence="9" id="KW-0718">Serine biosynthesis</keyword>
<dbReference type="SUPFAM" id="SSF56784">
    <property type="entry name" value="HAD-like"/>
    <property type="match status" value="1"/>
</dbReference>
<dbReference type="Gene3D" id="3.40.50.1000">
    <property type="entry name" value="HAD superfamily/HAD-like"/>
    <property type="match status" value="1"/>
</dbReference>
<reference evidence="15" key="1">
    <citation type="submission" date="2023-07" db="EMBL/GenBank/DDBJ databases">
        <title>Description of three actinobacteria isolated from air of manufacturing shop in a pharmaceutical factory.</title>
        <authorList>
            <person name="Zhang D.-F."/>
        </authorList>
    </citation>
    <scope>NUCLEOTIDE SEQUENCE [LARGE SCALE GENOMIC DNA]</scope>
    <source>
        <strain evidence="15">CCTCC AB 207010</strain>
    </source>
</reference>
<evidence type="ECO:0000256" key="4">
    <source>
        <dbReference type="ARBA" id="ARBA00012640"/>
    </source>
</evidence>
<evidence type="ECO:0000256" key="11">
    <source>
        <dbReference type="ARBA" id="ARBA00048138"/>
    </source>
</evidence>
<dbReference type="EMBL" id="JAVKGT010000001">
    <property type="protein sequence ID" value="MDR5710699.1"/>
    <property type="molecule type" value="Genomic_DNA"/>
</dbReference>
<dbReference type="InterPro" id="IPR050582">
    <property type="entry name" value="HAD-like_SerB"/>
</dbReference>
<comment type="catalytic activity">
    <reaction evidence="11">
        <text>O-phospho-L-serine + H2O = L-serine + phosphate</text>
        <dbReference type="Rhea" id="RHEA:21208"/>
        <dbReference type="ChEBI" id="CHEBI:15377"/>
        <dbReference type="ChEBI" id="CHEBI:33384"/>
        <dbReference type="ChEBI" id="CHEBI:43474"/>
        <dbReference type="ChEBI" id="CHEBI:57524"/>
        <dbReference type="EC" id="3.1.3.3"/>
    </reaction>
</comment>
<evidence type="ECO:0000256" key="2">
    <source>
        <dbReference type="ARBA" id="ARBA00005135"/>
    </source>
</evidence>
<evidence type="ECO:0000256" key="5">
    <source>
        <dbReference type="ARBA" id="ARBA00022605"/>
    </source>
</evidence>
<dbReference type="SFLD" id="SFLDF00029">
    <property type="entry name" value="phosphoserine_phosphatase"/>
    <property type="match status" value="1"/>
</dbReference>
<keyword evidence="15" id="KW-1185">Reference proteome</keyword>
<keyword evidence="5" id="KW-0028">Amino-acid biosynthesis</keyword>
<evidence type="ECO:0000256" key="7">
    <source>
        <dbReference type="ARBA" id="ARBA00022801"/>
    </source>
</evidence>
<dbReference type="RefSeq" id="WP_310536089.1">
    <property type="nucleotide sequence ID" value="NZ_BAAAOC010000008.1"/>
</dbReference>
<evidence type="ECO:0000256" key="1">
    <source>
        <dbReference type="ARBA" id="ARBA00001946"/>
    </source>
</evidence>
<evidence type="ECO:0000313" key="14">
    <source>
        <dbReference type="EMBL" id="MDR5710699.1"/>
    </source>
</evidence>